<proteinExistence type="inferred from homology"/>
<dbReference type="PANTHER" id="PTHR14511">
    <property type="entry name" value="G PROTEIN COUPLED RECEPTOR, CLASS C, GROUP 5"/>
    <property type="match status" value="1"/>
</dbReference>
<sequence length="340" mass="38006">MTTTMAPPPGCGNIDPDYHFLCDICEAWGIGLETVAAAGILASLVLLLAFFILAFMIKDKNKKNMAPIQFLFILGTLGILGLTFAFIIRLNSKTGPTRFFLYGVLFALCFSCLLMHASNLTRLVRGRPPLSQLSMLGHALGLTFVQVIIGAKYIILTAERHGIDLVRMGREQRNKDFILLLTYVLVLMALTFMISMFSFCGPFRGWKRHGVHIFLTLLFSIAIWAAWISMLLLSGVPDGGTESKWDDPLLGIALVLNGWVFLMTYAVPEICLLATPCEPRNYPPEKSICKSTVSQQSFEAAVSQGMCSSSDYDAIWVLHMKMQEEYHYRLYSDFLLESNE</sequence>
<evidence type="ECO:0000313" key="9">
    <source>
        <dbReference type="Proteomes" id="UP000694545"/>
    </source>
</evidence>
<feature type="domain" description="G-protein coupled receptors family 3 profile" evidence="7">
    <location>
        <begin position="23"/>
        <end position="269"/>
    </location>
</feature>
<evidence type="ECO:0000256" key="2">
    <source>
        <dbReference type="ARBA" id="ARBA00007242"/>
    </source>
</evidence>
<reference evidence="8" key="2">
    <citation type="submission" date="2025-09" db="UniProtKB">
        <authorList>
            <consortium name="Ensembl"/>
        </authorList>
    </citation>
    <scope>IDENTIFICATION</scope>
</reference>
<keyword evidence="3 6" id="KW-0812">Transmembrane</keyword>
<organism evidence="8 9">
    <name type="scientific">Varanus komodoensis</name>
    <name type="common">Komodo dragon</name>
    <dbReference type="NCBI Taxonomy" id="61221"/>
    <lineage>
        <taxon>Eukaryota</taxon>
        <taxon>Metazoa</taxon>
        <taxon>Chordata</taxon>
        <taxon>Craniata</taxon>
        <taxon>Vertebrata</taxon>
        <taxon>Euteleostomi</taxon>
        <taxon>Lepidosauria</taxon>
        <taxon>Squamata</taxon>
        <taxon>Bifurcata</taxon>
        <taxon>Unidentata</taxon>
        <taxon>Episquamata</taxon>
        <taxon>Toxicofera</taxon>
        <taxon>Anguimorpha</taxon>
        <taxon>Paleoanguimorpha</taxon>
        <taxon>Varanoidea</taxon>
        <taxon>Varanidae</taxon>
        <taxon>Varanus</taxon>
    </lineage>
</organism>
<dbReference type="PANTHER" id="PTHR14511:SF7">
    <property type="entry name" value="RETINOIC ACID-INDUCED PROTEIN 3"/>
    <property type="match status" value="1"/>
</dbReference>
<protein>
    <recommendedName>
        <fullName evidence="7">G-protein coupled receptors family 3 profile domain-containing protein</fullName>
    </recommendedName>
</protein>
<dbReference type="Proteomes" id="UP000694545">
    <property type="component" value="Unplaced"/>
</dbReference>
<dbReference type="Ensembl" id="ENSVKKT00000014806.1">
    <property type="protein sequence ID" value="ENSVKKP00000014454.1"/>
    <property type="gene ID" value="ENSVKKG00000009944.1"/>
</dbReference>
<evidence type="ECO:0000256" key="5">
    <source>
        <dbReference type="ARBA" id="ARBA00023136"/>
    </source>
</evidence>
<feature type="transmembrane region" description="Helical" evidence="6">
    <location>
        <begin position="68"/>
        <end position="87"/>
    </location>
</feature>
<keyword evidence="5 6" id="KW-0472">Membrane</keyword>
<evidence type="ECO:0000256" key="4">
    <source>
        <dbReference type="ARBA" id="ARBA00022989"/>
    </source>
</evidence>
<evidence type="ECO:0000256" key="1">
    <source>
        <dbReference type="ARBA" id="ARBA00004141"/>
    </source>
</evidence>
<comment type="subcellular location">
    <subcellularLocation>
        <location evidence="1">Membrane</location>
        <topology evidence="1">Multi-pass membrane protein</topology>
    </subcellularLocation>
</comment>
<reference evidence="8" key="1">
    <citation type="submission" date="2025-08" db="UniProtKB">
        <authorList>
            <consortium name="Ensembl"/>
        </authorList>
    </citation>
    <scope>IDENTIFICATION</scope>
</reference>
<dbReference type="InterPro" id="IPR051753">
    <property type="entry name" value="RA-inducible_GPCR3"/>
</dbReference>
<feature type="transmembrane region" description="Helical" evidence="6">
    <location>
        <begin position="248"/>
        <end position="267"/>
    </location>
</feature>
<dbReference type="GO" id="GO:0030295">
    <property type="term" value="F:protein kinase activator activity"/>
    <property type="evidence" value="ECO:0007669"/>
    <property type="project" value="TreeGrafter"/>
</dbReference>
<dbReference type="InterPro" id="IPR017978">
    <property type="entry name" value="GPCR_3_C"/>
</dbReference>
<feature type="transmembrane region" description="Helical" evidence="6">
    <location>
        <begin position="211"/>
        <end position="236"/>
    </location>
</feature>
<evidence type="ECO:0000259" key="7">
    <source>
        <dbReference type="Pfam" id="PF00003"/>
    </source>
</evidence>
<evidence type="ECO:0000256" key="3">
    <source>
        <dbReference type="ARBA" id="ARBA00022692"/>
    </source>
</evidence>
<keyword evidence="4 6" id="KW-1133">Transmembrane helix</keyword>
<dbReference type="AlphaFoldDB" id="A0A8D2KZ38"/>
<comment type="similarity">
    <text evidence="2">Belongs to the G-protein coupled receptor 3 family.</text>
</comment>
<dbReference type="GO" id="GO:0070062">
    <property type="term" value="C:extracellular exosome"/>
    <property type="evidence" value="ECO:0007669"/>
    <property type="project" value="TreeGrafter"/>
</dbReference>
<accession>A0A8D2KZ38</accession>
<evidence type="ECO:0000256" key="6">
    <source>
        <dbReference type="SAM" id="Phobius"/>
    </source>
</evidence>
<feature type="transmembrane region" description="Helical" evidence="6">
    <location>
        <begin position="137"/>
        <end position="156"/>
    </location>
</feature>
<evidence type="ECO:0000313" key="8">
    <source>
        <dbReference type="Ensembl" id="ENSVKKP00000014454.1"/>
    </source>
</evidence>
<name>A0A8D2KZ38_VARKO</name>
<dbReference type="OMA" id="TVPEICF"/>
<dbReference type="GO" id="GO:0043235">
    <property type="term" value="C:receptor complex"/>
    <property type="evidence" value="ECO:0007669"/>
    <property type="project" value="TreeGrafter"/>
</dbReference>
<dbReference type="GO" id="GO:0004930">
    <property type="term" value="F:G protein-coupled receptor activity"/>
    <property type="evidence" value="ECO:0007669"/>
    <property type="project" value="InterPro"/>
</dbReference>
<dbReference type="Pfam" id="PF00003">
    <property type="entry name" value="7tm_3"/>
    <property type="match status" value="1"/>
</dbReference>
<dbReference type="GO" id="GO:0005886">
    <property type="term" value="C:plasma membrane"/>
    <property type="evidence" value="ECO:0007669"/>
    <property type="project" value="TreeGrafter"/>
</dbReference>
<keyword evidence="9" id="KW-1185">Reference proteome</keyword>
<feature type="transmembrane region" description="Helical" evidence="6">
    <location>
        <begin position="99"/>
        <end position="117"/>
    </location>
</feature>
<feature type="transmembrane region" description="Helical" evidence="6">
    <location>
        <begin position="177"/>
        <end position="199"/>
    </location>
</feature>
<feature type="transmembrane region" description="Helical" evidence="6">
    <location>
        <begin position="35"/>
        <end position="56"/>
    </location>
</feature>